<dbReference type="InterPro" id="IPR012349">
    <property type="entry name" value="Split_barrel_FMN-bd"/>
</dbReference>
<dbReference type="PANTHER" id="PTHR42815:SF2">
    <property type="entry name" value="FAD-BINDING, PUTATIVE (AFU_ORTHOLOGUE AFUA_6G07600)-RELATED"/>
    <property type="match status" value="1"/>
</dbReference>
<evidence type="ECO:0000259" key="1">
    <source>
        <dbReference type="Pfam" id="PF01243"/>
    </source>
</evidence>
<organism evidence="2 3">
    <name type="scientific">Oceanibacterium hippocampi</name>
    <dbReference type="NCBI Taxonomy" id="745714"/>
    <lineage>
        <taxon>Bacteria</taxon>
        <taxon>Pseudomonadati</taxon>
        <taxon>Pseudomonadota</taxon>
        <taxon>Alphaproteobacteria</taxon>
        <taxon>Sneathiellales</taxon>
        <taxon>Sneathiellaceae</taxon>
        <taxon>Oceanibacterium</taxon>
    </lineage>
</organism>
<dbReference type="InParanoid" id="A0A1Y5SLS0"/>
<evidence type="ECO:0000313" key="2">
    <source>
        <dbReference type="EMBL" id="SLN43678.1"/>
    </source>
</evidence>
<gene>
    <name evidence="2" type="ORF">OCH7691_01826</name>
</gene>
<accession>A0A1Y5SLS0</accession>
<dbReference type="Gene3D" id="2.30.110.10">
    <property type="entry name" value="Electron Transport, Fmn-binding Protein, Chain A"/>
    <property type="match status" value="1"/>
</dbReference>
<dbReference type="AlphaFoldDB" id="A0A1Y5SLS0"/>
<dbReference type="SUPFAM" id="SSF50475">
    <property type="entry name" value="FMN-binding split barrel"/>
    <property type="match status" value="1"/>
</dbReference>
<dbReference type="InterPro" id="IPR011576">
    <property type="entry name" value="Pyridox_Oxase_N"/>
</dbReference>
<keyword evidence="3" id="KW-1185">Reference proteome</keyword>
<dbReference type="InterPro" id="IPR024029">
    <property type="entry name" value="Pyridox_Oxase_FMN-dep"/>
</dbReference>
<dbReference type="RefSeq" id="WP_217807871.1">
    <property type="nucleotide sequence ID" value="NZ_FWFR01000001.1"/>
</dbReference>
<sequence>MDRKPDGMADAFADEAALREAYGEPSEIVRRKQLPALEKHCRNFIAQSPFLCMATSDAEGRADVSPRGDPPGFVQVLDDHTLLIPDRPGNKRLDSLRNILANPRVGLIFFIPGVNETLRVNGWARIVRDGEALAPLAVNGKAPLSGILVTVEEAYLHCAKALIRSRLWGEDYRVAKGDFPTLGQMLADQVETGRSVSELDAVMEESIRDRLY</sequence>
<dbReference type="PANTHER" id="PTHR42815">
    <property type="entry name" value="FAD-BINDING, PUTATIVE (AFU_ORTHOLOGUE AFUA_6G07600)-RELATED"/>
    <property type="match status" value="1"/>
</dbReference>
<reference evidence="2 3" key="1">
    <citation type="submission" date="2017-03" db="EMBL/GenBank/DDBJ databases">
        <authorList>
            <person name="Afonso C.L."/>
            <person name="Miller P.J."/>
            <person name="Scott M.A."/>
            <person name="Spackman E."/>
            <person name="Goraichik I."/>
            <person name="Dimitrov K.M."/>
            <person name="Suarez D.L."/>
            <person name="Swayne D.E."/>
        </authorList>
    </citation>
    <scope>NUCLEOTIDE SEQUENCE [LARGE SCALE GENOMIC DNA]</scope>
    <source>
        <strain evidence="2 3">CECT 7691</strain>
    </source>
</reference>
<proteinExistence type="predicted"/>
<protein>
    <submittedName>
        <fullName evidence="2">Pyridoxamine 5'-phosphate oxidase</fullName>
    </submittedName>
</protein>
<dbReference type="Proteomes" id="UP000193200">
    <property type="component" value="Unassembled WGS sequence"/>
</dbReference>
<evidence type="ECO:0000313" key="3">
    <source>
        <dbReference type="Proteomes" id="UP000193200"/>
    </source>
</evidence>
<dbReference type="EMBL" id="FWFR01000001">
    <property type="protein sequence ID" value="SLN43678.1"/>
    <property type="molecule type" value="Genomic_DNA"/>
</dbReference>
<feature type="domain" description="Pyridoxamine 5'-phosphate oxidase N-terminal" evidence="1">
    <location>
        <begin position="37"/>
        <end position="158"/>
    </location>
</feature>
<dbReference type="NCBIfam" id="TIGR04025">
    <property type="entry name" value="PPOX_FMN_DR2398"/>
    <property type="match status" value="1"/>
</dbReference>
<name>A0A1Y5SLS0_9PROT</name>
<dbReference type="Pfam" id="PF01243">
    <property type="entry name" value="PNPOx_N"/>
    <property type="match status" value="1"/>
</dbReference>